<evidence type="ECO:0000256" key="3">
    <source>
        <dbReference type="ARBA" id="ARBA00022449"/>
    </source>
</evidence>
<feature type="transmembrane region" description="Helical" evidence="10">
    <location>
        <begin position="160"/>
        <end position="184"/>
    </location>
</feature>
<dbReference type="InterPro" id="IPR050222">
    <property type="entry name" value="MATE_MdtK"/>
</dbReference>
<feature type="transmembrane region" description="Helical" evidence="10">
    <location>
        <begin position="424"/>
        <end position="446"/>
    </location>
</feature>
<evidence type="ECO:0000313" key="11">
    <source>
        <dbReference type="EMBL" id="MVO10425.1"/>
    </source>
</evidence>
<feature type="transmembrane region" description="Helical" evidence="10">
    <location>
        <begin position="12"/>
        <end position="33"/>
    </location>
</feature>
<dbReference type="OrthoDB" id="9780160at2"/>
<dbReference type="InterPro" id="IPR002528">
    <property type="entry name" value="MATE_fam"/>
</dbReference>
<evidence type="ECO:0000256" key="10">
    <source>
        <dbReference type="SAM" id="Phobius"/>
    </source>
</evidence>
<organism evidence="11 12">
    <name type="scientific">Flavobacterium profundi</name>
    <dbReference type="NCBI Taxonomy" id="1774945"/>
    <lineage>
        <taxon>Bacteria</taxon>
        <taxon>Pseudomonadati</taxon>
        <taxon>Bacteroidota</taxon>
        <taxon>Flavobacteriia</taxon>
        <taxon>Flavobacteriales</taxon>
        <taxon>Flavobacteriaceae</taxon>
        <taxon>Flavobacterium</taxon>
    </lineage>
</organism>
<evidence type="ECO:0000256" key="4">
    <source>
        <dbReference type="ARBA" id="ARBA00022475"/>
    </source>
</evidence>
<evidence type="ECO:0000256" key="8">
    <source>
        <dbReference type="ARBA" id="ARBA00023136"/>
    </source>
</evidence>
<keyword evidence="12" id="KW-1185">Reference proteome</keyword>
<dbReference type="AlphaFoldDB" id="A0A6I4IUE2"/>
<proteinExistence type="predicted"/>
<sequence>MQLKTYFQEFSYNLKLAYPIILGMLGHTVVGIVDNIMVGKLGATELAAVSLGNSFVFIAMSLGIGFSTAITPLVAEADGKGDIEKGRSAFHHGLYLCTILGVVLFTIIFFSKPLIAFMGQPKHVVDLAKPYLDIVAFSLIPLIMFQAYKQFADGMSETKYSMWATILANITNVGLNYLLIYGVWIFPKLGIVGAAIGTIASRFVMLGYMHYMMNLRKKFHPFFKGFSLKEIKREVNLKIIRLGTPSAMQMFFEVALFTGAIWLSGSLGTTSQAANQVALSLASFTFMFAMGLSVAAMIRVGNQKGLEDYNKLRLVAFSIFLLTTLLEIVFALIFVIFHDYFPLLFLKQLDSFGNPILENIEAAAIASQLLLVAAIFQISDGLQVVVLGALRGLQDVKIPMYITFIAYWIIGFPTSIYLGKFTSLGAAGIWIGLLAGLTAAALFLFVRFNAETKKLIHSNHK</sequence>
<dbReference type="EMBL" id="WQLW01000012">
    <property type="protein sequence ID" value="MVO10425.1"/>
    <property type="molecule type" value="Genomic_DNA"/>
</dbReference>
<evidence type="ECO:0000256" key="6">
    <source>
        <dbReference type="ARBA" id="ARBA00022989"/>
    </source>
</evidence>
<dbReference type="GO" id="GO:0042910">
    <property type="term" value="F:xenobiotic transmembrane transporter activity"/>
    <property type="evidence" value="ECO:0007669"/>
    <property type="project" value="InterPro"/>
</dbReference>
<reference evidence="12" key="1">
    <citation type="submission" date="2019-05" db="EMBL/GenBank/DDBJ databases">
        <title>Flavobacterium profundi sp. nov., isolated from a deep-sea seamount.</title>
        <authorList>
            <person name="Zhang D.-C."/>
        </authorList>
    </citation>
    <scope>NUCLEOTIDE SEQUENCE [LARGE SCALE GENOMIC DNA]</scope>
    <source>
        <strain evidence="12">TP390</strain>
    </source>
</reference>
<dbReference type="Pfam" id="PF01554">
    <property type="entry name" value="MatE"/>
    <property type="match status" value="2"/>
</dbReference>
<feature type="transmembrane region" description="Helical" evidence="10">
    <location>
        <begin position="312"/>
        <end position="337"/>
    </location>
</feature>
<dbReference type="GO" id="GO:0015297">
    <property type="term" value="F:antiporter activity"/>
    <property type="evidence" value="ECO:0007669"/>
    <property type="project" value="UniProtKB-KW"/>
</dbReference>
<evidence type="ECO:0000256" key="5">
    <source>
        <dbReference type="ARBA" id="ARBA00022692"/>
    </source>
</evidence>
<dbReference type="GO" id="GO:0005886">
    <property type="term" value="C:plasma membrane"/>
    <property type="evidence" value="ECO:0007669"/>
    <property type="project" value="UniProtKB-SubCell"/>
</dbReference>
<keyword evidence="4" id="KW-1003">Cell membrane</keyword>
<keyword evidence="2" id="KW-0813">Transport</keyword>
<feature type="transmembrane region" description="Helical" evidence="10">
    <location>
        <begin position="277"/>
        <end position="300"/>
    </location>
</feature>
<feature type="transmembrane region" description="Helical" evidence="10">
    <location>
        <begin position="362"/>
        <end position="386"/>
    </location>
</feature>
<dbReference type="GO" id="GO:0006811">
    <property type="term" value="P:monoatomic ion transport"/>
    <property type="evidence" value="ECO:0007669"/>
    <property type="project" value="UniProtKB-KW"/>
</dbReference>
<dbReference type="RefSeq" id="WP_140998850.1">
    <property type="nucleotide sequence ID" value="NZ_VDCZ01000012.1"/>
</dbReference>
<feature type="transmembrane region" description="Helical" evidence="10">
    <location>
        <begin position="247"/>
        <end position="265"/>
    </location>
</feature>
<keyword evidence="6 10" id="KW-1133">Transmembrane helix</keyword>
<dbReference type="PANTHER" id="PTHR43298:SF2">
    <property type="entry name" value="FMN_FAD EXPORTER YEEO-RELATED"/>
    <property type="match status" value="1"/>
</dbReference>
<keyword evidence="7" id="KW-0406">Ion transport</keyword>
<feature type="transmembrane region" description="Helical" evidence="10">
    <location>
        <begin position="190"/>
        <end position="211"/>
    </location>
</feature>
<gene>
    <name evidence="11" type="ORF">GOQ30_14720</name>
</gene>
<dbReference type="NCBIfam" id="TIGR00797">
    <property type="entry name" value="matE"/>
    <property type="match status" value="1"/>
</dbReference>
<accession>A0A6I4IUE2</accession>
<feature type="transmembrane region" description="Helical" evidence="10">
    <location>
        <begin position="398"/>
        <end position="418"/>
    </location>
</feature>
<dbReference type="PIRSF" id="PIRSF006603">
    <property type="entry name" value="DinF"/>
    <property type="match status" value="1"/>
</dbReference>
<evidence type="ECO:0000256" key="9">
    <source>
        <dbReference type="ARBA" id="ARBA00031636"/>
    </source>
</evidence>
<feature type="transmembrane region" description="Helical" evidence="10">
    <location>
        <begin position="131"/>
        <end position="148"/>
    </location>
</feature>
<dbReference type="CDD" id="cd13131">
    <property type="entry name" value="MATE_NorM_like"/>
    <property type="match status" value="1"/>
</dbReference>
<dbReference type="Proteomes" id="UP000431264">
    <property type="component" value="Unassembled WGS sequence"/>
</dbReference>
<comment type="caution">
    <text evidence="11">The sequence shown here is derived from an EMBL/GenBank/DDBJ whole genome shotgun (WGS) entry which is preliminary data.</text>
</comment>
<evidence type="ECO:0000256" key="2">
    <source>
        <dbReference type="ARBA" id="ARBA00022448"/>
    </source>
</evidence>
<keyword evidence="8 10" id="KW-0472">Membrane</keyword>
<evidence type="ECO:0000256" key="1">
    <source>
        <dbReference type="ARBA" id="ARBA00004651"/>
    </source>
</evidence>
<feature type="transmembrane region" description="Helical" evidence="10">
    <location>
        <begin position="94"/>
        <end position="111"/>
    </location>
</feature>
<evidence type="ECO:0000313" key="12">
    <source>
        <dbReference type="Proteomes" id="UP000431264"/>
    </source>
</evidence>
<dbReference type="PANTHER" id="PTHR43298">
    <property type="entry name" value="MULTIDRUG RESISTANCE PROTEIN NORM-RELATED"/>
    <property type="match status" value="1"/>
</dbReference>
<keyword evidence="5 10" id="KW-0812">Transmembrane</keyword>
<comment type="subcellular location">
    <subcellularLocation>
        <location evidence="1">Cell membrane</location>
        <topology evidence="1">Multi-pass membrane protein</topology>
    </subcellularLocation>
</comment>
<dbReference type="InterPro" id="IPR048279">
    <property type="entry name" value="MdtK-like"/>
</dbReference>
<name>A0A6I4IUE2_9FLAO</name>
<protein>
    <recommendedName>
        <fullName evidence="9">Multidrug-efflux transporter</fullName>
    </recommendedName>
</protein>
<keyword evidence="3" id="KW-0050">Antiport</keyword>
<evidence type="ECO:0000256" key="7">
    <source>
        <dbReference type="ARBA" id="ARBA00023065"/>
    </source>
</evidence>
<feature type="transmembrane region" description="Helical" evidence="10">
    <location>
        <begin position="53"/>
        <end position="74"/>
    </location>
</feature>